<protein>
    <recommendedName>
        <fullName evidence="3">RNase H type-1 domain-containing protein</fullName>
    </recommendedName>
</protein>
<evidence type="ECO:0000313" key="5">
    <source>
        <dbReference type="Proteomes" id="UP001459277"/>
    </source>
</evidence>
<dbReference type="GO" id="GO:0003676">
    <property type="term" value="F:nucleic acid binding"/>
    <property type="evidence" value="ECO:0007669"/>
    <property type="project" value="InterPro"/>
</dbReference>
<gene>
    <name evidence="4" type="ORF">SO802_012627</name>
</gene>
<evidence type="ECO:0000313" key="4">
    <source>
        <dbReference type="EMBL" id="KAL0005066.1"/>
    </source>
</evidence>
<dbReference type="InterPro" id="IPR052929">
    <property type="entry name" value="RNase_H-like_EbsB-rel"/>
</dbReference>
<feature type="transmembrane region" description="Helical" evidence="2">
    <location>
        <begin position="188"/>
        <end position="211"/>
    </location>
</feature>
<dbReference type="PANTHER" id="PTHR47074:SF11">
    <property type="entry name" value="REVERSE TRANSCRIPTASE-LIKE PROTEIN"/>
    <property type="match status" value="1"/>
</dbReference>
<proteinExistence type="predicted"/>
<keyword evidence="2" id="KW-0472">Membrane</keyword>
<evidence type="ECO:0000256" key="1">
    <source>
        <dbReference type="SAM" id="MobiDB-lite"/>
    </source>
</evidence>
<keyword evidence="5" id="KW-1185">Reference proteome</keyword>
<feature type="transmembrane region" description="Helical" evidence="2">
    <location>
        <begin position="143"/>
        <end position="176"/>
    </location>
</feature>
<dbReference type="AlphaFoldDB" id="A0AAW2D409"/>
<dbReference type="EMBL" id="JAZDWU010000004">
    <property type="protein sequence ID" value="KAL0005066.1"/>
    <property type="molecule type" value="Genomic_DNA"/>
</dbReference>
<comment type="caution">
    <text evidence="4">The sequence shown here is derived from an EMBL/GenBank/DDBJ whole genome shotgun (WGS) entry which is preliminary data.</text>
</comment>
<feature type="domain" description="RNase H type-1" evidence="3">
    <location>
        <begin position="83"/>
        <end position="118"/>
    </location>
</feature>
<dbReference type="Pfam" id="PF13456">
    <property type="entry name" value="RVT_3"/>
    <property type="match status" value="1"/>
</dbReference>
<dbReference type="PANTHER" id="PTHR47074">
    <property type="entry name" value="BNAC02G40300D PROTEIN"/>
    <property type="match status" value="1"/>
</dbReference>
<name>A0AAW2D409_9ROSI</name>
<dbReference type="InterPro" id="IPR002156">
    <property type="entry name" value="RNaseH_domain"/>
</dbReference>
<dbReference type="Proteomes" id="UP001459277">
    <property type="component" value="Unassembled WGS sequence"/>
</dbReference>
<sequence length="214" mass="23570">MDLILRLGQEGRNVELFTVMAWFIWCRRNKCHFNEPSIPVDKLLEAALKSLSEFQSKQPTGTTHQKPAAPKWQPPPKDTYKINYDGAVFSKSEEAGIGVVIRNERGEMMASLAEKVESGCCCCQMGGWVESGCGFFFFRSRFLVVVVVVVGGAESVVVAGLNFTFFPFTLFFFFLFLSGDFGHNHFCWFVGVVGGVGVGVGVGVVAVDVVVDRC</sequence>
<evidence type="ECO:0000259" key="3">
    <source>
        <dbReference type="Pfam" id="PF13456"/>
    </source>
</evidence>
<feature type="region of interest" description="Disordered" evidence="1">
    <location>
        <begin position="56"/>
        <end position="77"/>
    </location>
</feature>
<organism evidence="4 5">
    <name type="scientific">Lithocarpus litseifolius</name>
    <dbReference type="NCBI Taxonomy" id="425828"/>
    <lineage>
        <taxon>Eukaryota</taxon>
        <taxon>Viridiplantae</taxon>
        <taxon>Streptophyta</taxon>
        <taxon>Embryophyta</taxon>
        <taxon>Tracheophyta</taxon>
        <taxon>Spermatophyta</taxon>
        <taxon>Magnoliopsida</taxon>
        <taxon>eudicotyledons</taxon>
        <taxon>Gunneridae</taxon>
        <taxon>Pentapetalae</taxon>
        <taxon>rosids</taxon>
        <taxon>fabids</taxon>
        <taxon>Fagales</taxon>
        <taxon>Fagaceae</taxon>
        <taxon>Lithocarpus</taxon>
    </lineage>
</organism>
<dbReference type="GO" id="GO:0004523">
    <property type="term" value="F:RNA-DNA hybrid ribonuclease activity"/>
    <property type="evidence" value="ECO:0007669"/>
    <property type="project" value="InterPro"/>
</dbReference>
<accession>A0AAW2D409</accession>
<reference evidence="4 5" key="1">
    <citation type="submission" date="2024-01" db="EMBL/GenBank/DDBJ databases">
        <title>A telomere-to-telomere, gap-free genome of sweet tea (Lithocarpus litseifolius).</title>
        <authorList>
            <person name="Zhou J."/>
        </authorList>
    </citation>
    <scope>NUCLEOTIDE SEQUENCE [LARGE SCALE GENOMIC DNA]</scope>
    <source>
        <strain evidence="4">Zhou-2022a</strain>
        <tissue evidence="4">Leaf</tissue>
    </source>
</reference>
<keyword evidence="2" id="KW-1133">Transmembrane helix</keyword>
<keyword evidence="2" id="KW-0812">Transmembrane</keyword>
<evidence type="ECO:0000256" key="2">
    <source>
        <dbReference type="SAM" id="Phobius"/>
    </source>
</evidence>